<keyword evidence="3" id="KW-1185">Reference proteome</keyword>
<accession>A0AAU7EDH2</accession>
<dbReference type="AlphaFoldDB" id="A0AAU7EDH2"/>
<sequence>MKTEKEPIGKFINELELPENVKKGIRILTWVIPIIIFSLVIYAGFFESADKKRERDIKSTLEYNFKGKVKEKYISWNHNTPTTKLYDGKEIGSDYGLYNLVQINDSISKEKGVLYVKIYRKESDTSNYLYFDKEYFNILDRKNKSD</sequence>
<dbReference type="Proteomes" id="UP001224325">
    <property type="component" value="Chromosome"/>
</dbReference>
<dbReference type="RefSeq" id="WP_308994018.1">
    <property type="nucleotide sequence ID" value="NZ_CP155618.1"/>
</dbReference>
<name>A0AAU7EDH2_9FLAO</name>
<evidence type="ECO:0000256" key="1">
    <source>
        <dbReference type="SAM" id="Phobius"/>
    </source>
</evidence>
<feature type="transmembrane region" description="Helical" evidence="1">
    <location>
        <begin position="27"/>
        <end position="45"/>
    </location>
</feature>
<dbReference type="EMBL" id="CP155618">
    <property type="protein sequence ID" value="XBL13699.1"/>
    <property type="molecule type" value="Genomic_DNA"/>
</dbReference>
<protein>
    <recommendedName>
        <fullName evidence="4">Cytochrome oxidase complex assembly protein 1</fullName>
    </recommendedName>
</protein>
<keyword evidence="1" id="KW-0472">Membrane</keyword>
<keyword evidence="1" id="KW-0812">Transmembrane</keyword>
<reference evidence="2" key="1">
    <citation type="submission" date="2024-04" db="EMBL/GenBank/DDBJ databases">
        <title>Mariniflexile litorale, isolated from the shallow sediments of the Sea of Japan.</title>
        <authorList>
            <person name="Romanenko L."/>
            <person name="Isaeva M."/>
        </authorList>
    </citation>
    <scope>NUCLEOTIDE SEQUENCE [LARGE SCALE GENOMIC DNA]</scope>
    <source>
        <strain evidence="2">KMM 9835</strain>
    </source>
</reference>
<organism evidence="2 3">
    <name type="scientific">Mariniflexile litorale</name>
    <dbReference type="NCBI Taxonomy" id="3045158"/>
    <lineage>
        <taxon>Bacteria</taxon>
        <taxon>Pseudomonadati</taxon>
        <taxon>Bacteroidota</taxon>
        <taxon>Flavobacteriia</taxon>
        <taxon>Flavobacteriales</taxon>
        <taxon>Flavobacteriaceae</taxon>
        <taxon>Mariniflexile</taxon>
    </lineage>
</organism>
<keyword evidence="1" id="KW-1133">Transmembrane helix</keyword>
<evidence type="ECO:0000313" key="3">
    <source>
        <dbReference type="Proteomes" id="UP001224325"/>
    </source>
</evidence>
<evidence type="ECO:0000313" key="2">
    <source>
        <dbReference type="EMBL" id="XBL13699.1"/>
    </source>
</evidence>
<dbReference type="KEGG" id="mlil:QLS71_015415"/>
<proteinExistence type="predicted"/>
<gene>
    <name evidence="2" type="ORF">QLS71_015415</name>
</gene>
<evidence type="ECO:0008006" key="4">
    <source>
        <dbReference type="Google" id="ProtNLM"/>
    </source>
</evidence>